<accession>A0A0G0WH58</accession>
<name>A0A0G0WH58_9BACT</name>
<sequence length="245" mass="29211">MRIKISDDAAKYLSEDERKYLLLLEFYEDFAAEIEDLKKQFEAKKIQLFPDTLIPLLQKYHIPIKFVRPLEEYIQFGKIFSVYQPIQIFGIRHQLNRSFLHYDKLVPPPTRLQDKMFWDSWYEGNKRALVDKGITPALPIIQLNKRLSKSELRKYISDKWDEIEEAMKDYEKSDPAPETIKDISMREVEIFASIYRYKRITGLTSKKTYEKISAEFGITYAEADREIDRKYSNISSILRNLGWEK</sequence>
<reference evidence="1 2" key="1">
    <citation type="journal article" date="2015" name="Nature">
        <title>rRNA introns, odd ribosomes, and small enigmatic genomes across a large radiation of phyla.</title>
        <authorList>
            <person name="Brown C.T."/>
            <person name="Hug L.A."/>
            <person name="Thomas B.C."/>
            <person name="Sharon I."/>
            <person name="Castelle C.J."/>
            <person name="Singh A."/>
            <person name="Wilkins M.J."/>
            <person name="Williams K.H."/>
            <person name="Banfield J.F."/>
        </authorList>
    </citation>
    <scope>NUCLEOTIDE SEQUENCE [LARGE SCALE GENOMIC DNA]</scope>
</reference>
<protein>
    <submittedName>
        <fullName evidence="1">Uncharacterized protein</fullName>
    </submittedName>
</protein>
<proteinExistence type="predicted"/>
<dbReference type="Proteomes" id="UP000034601">
    <property type="component" value="Unassembled WGS sequence"/>
</dbReference>
<dbReference type="AlphaFoldDB" id="A0A0G0WH58"/>
<evidence type="ECO:0000313" key="2">
    <source>
        <dbReference type="Proteomes" id="UP000034601"/>
    </source>
</evidence>
<evidence type="ECO:0000313" key="1">
    <source>
        <dbReference type="EMBL" id="KKR83660.1"/>
    </source>
</evidence>
<comment type="caution">
    <text evidence="1">The sequence shown here is derived from an EMBL/GenBank/DDBJ whole genome shotgun (WGS) entry which is preliminary data.</text>
</comment>
<gene>
    <name evidence="1" type="ORF">UU29_C0003G0062</name>
</gene>
<dbReference type="EMBL" id="LCAB01000003">
    <property type="protein sequence ID" value="KKR83660.1"/>
    <property type="molecule type" value="Genomic_DNA"/>
</dbReference>
<organism evidence="1 2">
    <name type="scientific">Candidatus Daviesbacteria bacterium GW2011_GWA2_40_9</name>
    <dbReference type="NCBI Taxonomy" id="1618424"/>
    <lineage>
        <taxon>Bacteria</taxon>
        <taxon>Candidatus Daviesiibacteriota</taxon>
    </lineage>
</organism>